<dbReference type="EMBL" id="MCFD01000019">
    <property type="protein sequence ID" value="ORX65936.1"/>
    <property type="molecule type" value="Genomic_DNA"/>
</dbReference>
<feature type="transmembrane region" description="Helical" evidence="1">
    <location>
        <begin position="56"/>
        <end position="77"/>
    </location>
</feature>
<keyword evidence="1" id="KW-1133">Transmembrane helix</keyword>
<dbReference type="RefSeq" id="XP_040740007.1">
    <property type="nucleotide sequence ID" value="XM_040890922.1"/>
</dbReference>
<name>A0A1Y1VY48_9FUNG</name>
<proteinExistence type="predicted"/>
<dbReference type="AlphaFoldDB" id="A0A1Y1VY48"/>
<evidence type="ECO:0000313" key="3">
    <source>
        <dbReference type="Proteomes" id="UP000193922"/>
    </source>
</evidence>
<comment type="caution">
    <text evidence="2">The sequence shown here is derived from an EMBL/GenBank/DDBJ whole genome shotgun (WGS) entry which is preliminary data.</text>
</comment>
<dbReference type="Proteomes" id="UP000193922">
    <property type="component" value="Unassembled WGS sequence"/>
</dbReference>
<keyword evidence="3" id="KW-1185">Reference proteome</keyword>
<dbReference type="GeneID" id="63807570"/>
<feature type="non-terminal residue" evidence="2">
    <location>
        <position position="1"/>
    </location>
</feature>
<sequence length="96" mass="11097">SLGFTTPPGIFGWTLYIRKNSKYLVVLWVQTQAANSACGRNLSHMWVLPSHIFNNIFLRILFRHLHLLFVLGWNAIVHRYQTFKMKFATVAASECS</sequence>
<evidence type="ECO:0000256" key="1">
    <source>
        <dbReference type="SAM" id="Phobius"/>
    </source>
</evidence>
<keyword evidence="1" id="KW-0472">Membrane</keyword>
<evidence type="ECO:0000313" key="2">
    <source>
        <dbReference type="EMBL" id="ORX65936.1"/>
    </source>
</evidence>
<accession>A0A1Y1VY48</accession>
<organism evidence="2 3">
    <name type="scientific">Linderina pennispora</name>
    <dbReference type="NCBI Taxonomy" id="61395"/>
    <lineage>
        <taxon>Eukaryota</taxon>
        <taxon>Fungi</taxon>
        <taxon>Fungi incertae sedis</taxon>
        <taxon>Zoopagomycota</taxon>
        <taxon>Kickxellomycotina</taxon>
        <taxon>Kickxellomycetes</taxon>
        <taxon>Kickxellales</taxon>
        <taxon>Kickxellaceae</taxon>
        <taxon>Linderina</taxon>
    </lineage>
</organism>
<gene>
    <name evidence="2" type="ORF">DL89DRAFT_307765</name>
</gene>
<protein>
    <submittedName>
        <fullName evidence="2">Uncharacterized protein</fullName>
    </submittedName>
</protein>
<keyword evidence="1" id="KW-0812">Transmembrane</keyword>
<reference evidence="2 3" key="1">
    <citation type="submission" date="2016-07" db="EMBL/GenBank/DDBJ databases">
        <title>Pervasive Adenine N6-methylation of Active Genes in Fungi.</title>
        <authorList>
            <consortium name="DOE Joint Genome Institute"/>
            <person name="Mondo S.J."/>
            <person name="Dannebaum R.O."/>
            <person name="Kuo R.C."/>
            <person name="Labutti K."/>
            <person name="Haridas S."/>
            <person name="Kuo A."/>
            <person name="Salamov A."/>
            <person name="Ahrendt S.R."/>
            <person name="Lipzen A."/>
            <person name="Sullivan W."/>
            <person name="Andreopoulos W.B."/>
            <person name="Clum A."/>
            <person name="Lindquist E."/>
            <person name="Daum C."/>
            <person name="Ramamoorthy G.K."/>
            <person name="Gryganskyi A."/>
            <person name="Culley D."/>
            <person name="Magnuson J.K."/>
            <person name="James T.Y."/>
            <person name="O'Malley M.A."/>
            <person name="Stajich J.E."/>
            <person name="Spatafora J.W."/>
            <person name="Visel A."/>
            <person name="Grigoriev I.V."/>
        </authorList>
    </citation>
    <scope>NUCLEOTIDE SEQUENCE [LARGE SCALE GENOMIC DNA]</scope>
    <source>
        <strain evidence="2 3">ATCC 12442</strain>
    </source>
</reference>